<accession>A0ABP1G8L0</accession>
<comment type="similarity">
    <text evidence="1">Belongs to the JARID1 histone demethylase family.</text>
</comment>
<protein>
    <submittedName>
        <fullName evidence="3">G9035 protein</fullName>
    </submittedName>
</protein>
<dbReference type="InterPro" id="IPR014710">
    <property type="entry name" value="RmlC-like_jellyroll"/>
</dbReference>
<organism evidence="3 4">
    <name type="scientific">Coccomyxa viridis</name>
    <dbReference type="NCBI Taxonomy" id="1274662"/>
    <lineage>
        <taxon>Eukaryota</taxon>
        <taxon>Viridiplantae</taxon>
        <taxon>Chlorophyta</taxon>
        <taxon>core chlorophytes</taxon>
        <taxon>Trebouxiophyceae</taxon>
        <taxon>Trebouxiophyceae incertae sedis</taxon>
        <taxon>Coccomyxaceae</taxon>
        <taxon>Coccomyxa</taxon>
    </lineage>
</organism>
<gene>
    <name evidence="3" type="primary">g9035</name>
    <name evidence="3" type="ORF">VP750_LOCUS8104</name>
</gene>
<dbReference type="PANTHER" id="PTHR12461:SF105">
    <property type="entry name" value="HYPOXIA-INDUCIBLE FACTOR 1-ALPHA INHIBITOR"/>
    <property type="match status" value="1"/>
</dbReference>
<dbReference type="SUPFAM" id="SSF51197">
    <property type="entry name" value="Clavaminate synthase-like"/>
    <property type="match status" value="1"/>
</dbReference>
<comment type="caution">
    <text evidence="3">The sequence shown here is derived from an EMBL/GenBank/DDBJ whole genome shotgun (WGS) entry which is preliminary data.</text>
</comment>
<reference evidence="3 4" key="1">
    <citation type="submission" date="2024-06" db="EMBL/GenBank/DDBJ databases">
        <authorList>
            <person name="Kraege A."/>
            <person name="Thomma B."/>
        </authorList>
    </citation>
    <scope>NUCLEOTIDE SEQUENCE [LARGE SCALE GENOMIC DNA]</scope>
</reference>
<dbReference type="InterPro" id="IPR041667">
    <property type="entry name" value="Cupin_8"/>
</dbReference>
<feature type="domain" description="Cupin-like" evidence="2">
    <location>
        <begin position="87"/>
        <end position="341"/>
    </location>
</feature>
<dbReference type="Gene3D" id="2.60.120.10">
    <property type="entry name" value="Jelly Rolls"/>
    <property type="match status" value="1"/>
</dbReference>
<evidence type="ECO:0000259" key="2">
    <source>
        <dbReference type="Pfam" id="PF13621"/>
    </source>
</evidence>
<name>A0ABP1G8L0_9CHLO</name>
<proteinExistence type="inferred from homology"/>
<keyword evidence="4" id="KW-1185">Reference proteome</keyword>
<sequence length="485" mass="55312">MPEQPSSCTQITLQPISVDAKQTNGKGAGKIIPRGNGASRRKLNLVARDQITKDELPPRYPAWISGKNVQAFDVRQPQGLYAAWDVLRSSKPACLHHAPLIAKIVSKWSPEYLAGAFDFSRKVDVLCAEERSSAYLDHDLEKNIFGSIYHVREPKTRRLPMTVPDFTVCLTSWTSKKLLLKAQVMHGKNGRDMPEPEERLSQELKTDLKDGLDWQWLKDMQRMHKWGSVSSVSLEMGSEDGLQPAQYLCRDRLLCQVNGRRRILLVGPEHAHHGMYPFPIQHTYDGYAMPSLDSPDTEAWPKLGNVRGLSVVLEPSQLLFIPAYWFAHIQDMDRGSTTLVFTFYPGMRLQSKAAMGVAISRLIEERVGLAEGMEDVRKWLIIISCDDEERWLDVGTVRGYKRVVMSEEVREEVRAVLGEATDIKEFLLALCDNRLVATPWLNRDFREPLYLTDKPVRLLDNRTDEELRYPEFFKHRLSLTPAVAV</sequence>
<dbReference type="Proteomes" id="UP001497392">
    <property type="component" value="Unassembled WGS sequence"/>
</dbReference>
<dbReference type="EMBL" id="CAXHTA020000016">
    <property type="protein sequence ID" value="CAL5226198.1"/>
    <property type="molecule type" value="Genomic_DNA"/>
</dbReference>
<evidence type="ECO:0000313" key="3">
    <source>
        <dbReference type="EMBL" id="CAL5226198.1"/>
    </source>
</evidence>
<dbReference type="PANTHER" id="PTHR12461">
    <property type="entry name" value="HYPOXIA-INDUCIBLE FACTOR 1 ALPHA INHIBITOR-RELATED"/>
    <property type="match status" value="1"/>
</dbReference>
<dbReference type="Pfam" id="PF13621">
    <property type="entry name" value="Cupin_8"/>
    <property type="match status" value="1"/>
</dbReference>
<evidence type="ECO:0000256" key="1">
    <source>
        <dbReference type="ARBA" id="ARBA00006801"/>
    </source>
</evidence>
<evidence type="ECO:0000313" key="4">
    <source>
        <dbReference type="Proteomes" id="UP001497392"/>
    </source>
</evidence>